<dbReference type="GeneID" id="36520842"/>
<keyword evidence="3" id="KW-1185">Reference proteome</keyword>
<keyword evidence="1" id="KW-0812">Transmembrane</keyword>
<keyword evidence="1" id="KW-0472">Membrane</keyword>
<accession>A0A2I2F4J2</accession>
<dbReference type="AlphaFoldDB" id="A0A2I2F4J2"/>
<feature type="transmembrane region" description="Helical" evidence="1">
    <location>
        <begin position="61"/>
        <end position="89"/>
    </location>
</feature>
<keyword evidence="1" id="KW-1133">Transmembrane helix</keyword>
<evidence type="ECO:0000256" key="1">
    <source>
        <dbReference type="SAM" id="Phobius"/>
    </source>
</evidence>
<evidence type="ECO:0000313" key="2">
    <source>
        <dbReference type="EMBL" id="PLB35547.1"/>
    </source>
</evidence>
<protein>
    <submittedName>
        <fullName evidence="2">Uncharacterized protein</fullName>
    </submittedName>
</protein>
<dbReference type="RefSeq" id="XP_024669559.1">
    <property type="nucleotide sequence ID" value="XM_024813682.1"/>
</dbReference>
<reference evidence="2 3" key="1">
    <citation type="submission" date="2017-12" db="EMBL/GenBank/DDBJ databases">
        <authorList>
            <consortium name="DOE Joint Genome Institute"/>
            <person name="Haridas S."/>
            <person name="Kjaerbolling I."/>
            <person name="Vesth T.C."/>
            <person name="Frisvad J.C."/>
            <person name="Nybo J.L."/>
            <person name="Theobald S."/>
            <person name="Kuo A."/>
            <person name="Bowyer P."/>
            <person name="Matsuda Y."/>
            <person name="Mondo S."/>
            <person name="Lyhne E.K."/>
            <person name="Kogle M.E."/>
            <person name="Clum A."/>
            <person name="Lipzen A."/>
            <person name="Salamov A."/>
            <person name="Ngan C.Y."/>
            <person name="Daum C."/>
            <person name="Chiniquy J."/>
            <person name="Barry K."/>
            <person name="LaButti K."/>
            <person name="Simmons B.A."/>
            <person name="Magnuson J.K."/>
            <person name="Mortensen U.H."/>
            <person name="Larsen T.O."/>
            <person name="Grigoriev I.V."/>
            <person name="Baker S.E."/>
            <person name="Andersen M.R."/>
            <person name="Nordberg H.P."/>
            <person name="Cantor M.N."/>
            <person name="Hua S.X."/>
        </authorList>
    </citation>
    <scope>NUCLEOTIDE SEQUENCE [LARGE SCALE GENOMIC DNA]</scope>
    <source>
        <strain evidence="2 3">CBS 102.13</strain>
    </source>
</reference>
<name>A0A2I2F4J2_ASPCN</name>
<gene>
    <name evidence="2" type="ORF">BDW47DRAFT_110282</name>
</gene>
<evidence type="ECO:0000313" key="3">
    <source>
        <dbReference type="Proteomes" id="UP000234585"/>
    </source>
</evidence>
<dbReference type="Proteomes" id="UP000234585">
    <property type="component" value="Unassembled WGS sequence"/>
</dbReference>
<sequence>MEGSEKRKHSFMIQLIQLIQLNPKRTRSEEKGITRELKKKIKKFQDKQWGWTMIGRCPGRVYFILFDFPIACYLSLSSSIIIIIGFYFFDSVHSFAAPPSLSHSLSSHPVCLLFSSFSSYSPSQVLS</sequence>
<organism evidence="2 3">
    <name type="scientific">Aspergillus candidus</name>
    <dbReference type="NCBI Taxonomy" id="41067"/>
    <lineage>
        <taxon>Eukaryota</taxon>
        <taxon>Fungi</taxon>
        <taxon>Dikarya</taxon>
        <taxon>Ascomycota</taxon>
        <taxon>Pezizomycotina</taxon>
        <taxon>Eurotiomycetes</taxon>
        <taxon>Eurotiomycetidae</taxon>
        <taxon>Eurotiales</taxon>
        <taxon>Aspergillaceae</taxon>
        <taxon>Aspergillus</taxon>
        <taxon>Aspergillus subgen. Circumdati</taxon>
    </lineage>
</organism>
<dbReference type="EMBL" id="KZ559161">
    <property type="protein sequence ID" value="PLB35547.1"/>
    <property type="molecule type" value="Genomic_DNA"/>
</dbReference>
<proteinExistence type="predicted"/>